<evidence type="ECO:0000313" key="2">
    <source>
        <dbReference type="EMBL" id="KRF98600.1"/>
    </source>
</evidence>
<feature type="region of interest" description="Disordered" evidence="1">
    <location>
        <begin position="1"/>
        <end position="35"/>
    </location>
</feature>
<feature type="compositionally biased region" description="Acidic residues" evidence="1">
    <location>
        <begin position="25"/>
        <end position="35"/>
    </location>
</feature>
<dbReference type="EMBL" id="CH963894">
    <property type="protein sequence ID" value="KRF98600.1"/>
    <property type="molecule type" value="Genomic_DNA"/>
</dbReference>
<dbReference type="OrthoDB" id="7855103at2759"/>
<evidence type="ECO:0000256" key="1">
    <source>
        <dbReference type="SAM" id="MobiDB-lite"/>
    </source>
</evidence>
<sequence>MDNFMDYNSIYIPTSSRNNNNRDEDNNDEDADTDDVERIASAQFQAQHLDDDDLADRPSIDYPALFKAYISMGNAVFGNWIPDGYIEEVAKASSKRQLEYTD</sequence>
<name>A0A0Q9WZK3_DROWI</name>
<accession>A0A0Q9WZK3</accession>
<gene>
    <name evidence="2" type="primary">Dwil\GK27455</name>
    <name evidence="2" type="ORF">Dwil_GK27455</name>
</gene>
<dbReference type="Proteomes" id="UP000007798">
    <property type="component" value="Unassembled WGS sequence"/>
</dbReference>
<dbReference type="InParanoid" id="A0A0Q9WZK3"/>
<organism evidence="2 3">
    <name type="scientific">Drosophila willistoni</name>
    <name type="common">Fruit fly</name>
    <dbReference type="NCBI Taxonomy" id="7260"/>
    <lineage>
        <taxon>Eukaryota</taxon>
        <taxon>Metazoa</taxon>
        <taxon>Ecdysozoa</taxon>
        <taxon>Arthropoda</taxon>
        <taxon>Hexapoda</taxon>
        <taxon>Insecta</taxon>
        <taxon>Pterygota</taxon>
        <taxon>Neoptera</taxon>
        <taxon>Endopterygota</taxon>
        <taxon>Diptera</taxon>
        <taxon>Brachycera</taxon>
        <taxon>Muscomorpha</taxon>
        <taxon>Ephydroidea</taxon>
        <taxon>Drosophilidae</taxon>
        <taxon>Drosophila</taxon>
        <taxon>Sophophora</taxon>
    </lineage>
</organism>
<dbReference type="AlphaFoldDB" id="A0A0Q9WZK3"/>
<evidence type="ECO:0000313" key="3">
    <source>
        <dbReference type="Proteomes" id="UP000007798"/>
    </source>
</evidence>
<proteinExistence type="predicted"/>
<reference evidence="2 3" key="1">
    <citation type="journal article" date="2007" name="Nature">
        <title>Evolution of genes and genomes on the Drosophila phylogeny.</title>
        <authorList>
            <consortium name="Drosophila 12 Genomes Consortium"/>
            <person name="Clark A.G."/>
            <person name="Eisen M.B."/>
            <person name="Smith D.R."/>
            <person name="Bergman C.M."/>
            <person name="Oliver B."/>
            <person name="Markow T.A."/>
            <person name="Kaufman T.C."/>
            <person name="Kellis M."/>
            <person name="Gelbart W."/>
            <person name="Iyer V.N."/>
            <person name="Pollard D.A."/>
            <person name="Sackton T.B."/>
            <person name="Larracuente A.M."/>
            <person name="Singh N.D."/>
            <person name="Abad J.P."/>
            <person name="Abt D.N."/>
            <person name="Adryan B."/>
            <person name="Aguade M."/>
            <person name="Akashi H."/>
            <person name="Anderson W.W."/>
            <person name="Aquadro C.F."/>
            <person name="Ardell D.H."/>
            <person name="Arguello R."/>
            <person name="Artieri C.G."/>
            <person name="Barbash D.A."/>
            <person name="Barker D."/>
            <person name="Barsanti P."/>
            <person name="Batterham P."/>
            <person name="Batzoglou S."/>
            <person name="Begun D."/>
            <person name="Bhutkar A."/>
            <person name="Blanco E."/>
            <person name="Bosak S.A."/>
            <person name="Bradley R.K."/>
            <person name="Brand A.D."/>
            <person name="Brent M.R."/>
            <person name="Brooks A.N."/>
            <person name="Brown R.H."/>
            <person name="Butlin R.K."/>
            <person name="Caggese C."/>
            <person name="Calvi B.R."/>
            <person name="Bernardo de Carvalho A."/>
            <person name="Caspi A."/>
            <person name="Castrezana S."/>
            <person name="Celniker S.E."/>
            <person name="Chang J.L."/>
            <person name="Chapple C."/>
            <person name="Chatterji S."/>
            <person name="Chinwalla A."/>
            <person name="Civetta A."/>
            <person name="Clifton S.W."/>
            <person name="Comeron J.M."/>
            <person name="Costello J.C."/>
            <person name="Coyne J.A."/>
            <person name="Daub J."/>
            <person name="David R.G."/>
            <person name="Delcher A.L."/>
            <person name="Delehaunty K."/>
            <person name="Do C.B."/>
            <person name="Ebling H."/>
            <person name="Edwards K."/>
            <person name="Eickbush T."/>
            <person name="Evans J.D."/>
            <person name="Filipski A."/>
            <person name="Findeiss S."/>
            <person name="Freyhult E."/>
            <person name="Fulton L."/>
            <person name="Fulton R."/>
            <person name="Garcia A.C."/>
            <person name="Gardiner A."/>
            <person name="Garfield D.A."/>
            <person name="Garvin B.E."/>
            <person name="Gibson G."/>
            <person name="Gilbert D."/>
            <person name="Gnerre S."/>
            <person name="Godfrey J."/>
            <person name="Good R."/>
            <person name="Gotea V."/>
            <person name="Gravely B."/>
            <person name="Greenberg A.J."/>
            <person name="Griffiths-Jones S."/>
            <person name="Gross S."/>
            <person name="Guigo R."/>
            <person name="Gustafson E.A."/>
            <person name="Haerty W."/>
            <person name="Hahn M.W."/>
            <person name="Halligan D.L."/>
            <person name="Halpern A.L."/>
            <person name="Halter G.M."/>
            <person name="Han M.V."/>
            <person name="Heger A."/>
            <person name="Hillier L."/>
            <person name="Hinrichs A.S."/>
            <person name="Holmes I."/>
            <person name="Hoskins R.A."/>
            <person name="Hubisz M.J."/>
            <person name="Hultmark D."/>
            <person name="Huntley M.A."/>
            <person name="Jaffe D.B."/>
            <person name="Jagadeeshan S."/>
            <person name="Jeck W.R."/>
            <person name="Johnson J."/>
            <person name="Jones C.D."/>
            <person name="Jordan W.C."/>
            <person name="Karpen G.H."/>
            <person name="Kataoka E."/>
            <person name="Keightley P.D."/>
            <person name="Kheradpour P."/>
            <person name="Kirkness E.F."/>
            <person name="Koerich L.B."/>
            <person name="Kristiansen K."/>
            <person name="Kudrna D."/>
            <person name="Kulathinal R.J."/>
            <person name="Kumar S."/>
            <person name="Kwok R."/>
            <person name="Lander E."/>
            <person name="Langley C.H."/>
            <person name="Lapoint R."/>
            <person name="Lazzaro B.P."/>
            <person name="Lee S.J."/>
            <person name="Levesque L."/>
            <person name="Li R."/>
            <person name="Lin C.F."/>
            <person name="Lin M.F."/>
            <person name="Lindblad-Toh K."/>
            <person name="Llopart A."/>
            <person name="Long M."/>
            <person name="Low L."/>
            <person name="Lozovsky E."/>
            <person name="Lu J."/>
            <person name="Luo M."/>
            <person name="Machado C.A."/>
            <person name="Makalowski W."/>
            <person name="Marzo M."/>
            <person name="Matsuda M."/>
            <person name="Matzkin L."/>
            <person name="McAllister B."/>
            <person name="McBride C.S."/>
            <person name="McKernan B."/>
            <person name="McKernan K."/>
            <person name="Mendez-Lago M."/>
            <person name="Minx P."/>
            <person name="Mollenhauer M.U."/>
            <person name="Montooth K."/>
            <person name="Mount S.M."/>
            <person name="Mu X."/>
            <person name="Myers E."/>
            <person name="Negre B."/>
            <person name="Newfeld S."/>
            <person name="Nielsen R."/>
            <person name="Noor M.A."/>
            <person name="O'Grady P."/>
            <person name="Pachter L."/>
            <person name="Papaceit M."/>
            <person name="Parisi M.J."/>
            <person name="Parisi M."/>
            <person name="Parts L."/>
            <person name="Pedersen J.S."/>
            <person name="Pesole G."/>
            <person name="Phillippy A.M."/>
            <person name="Ponting C.P."/>
            <person name="Pop M."/>
            <person name="Porcelli D."/>
            <person name="Powell J.R."/>
            <person name="Prohaska S."/>
            <person name="Pruitt K."/>
            <person name="Puig M."/>
            <person name="Quesneville H."/>
            <person name="Ram K.R."/>
            <person name="Rand D."/>
            <person name="Rasmussen M.D."/>
            <person name="Reed L.K."/>
            <person name="Reenan R."/>
            <person name="Reily A."/>
            <person name="Remington K.A."/>
            <person name="Rieger T.T."/>
            <person name="Ritchie M.G."/>
            <person name="Robin C."/>
            <person name="Rogers Y.H."/>
            <person name="Rohde C."/>
            <person name="Rozas J."/>
            <person name="Rubenfield M.J."/>
            <person name="Ruiz A."/>
            <person name="Russo S."/>
            <person name="Salzberg S.L."/>
            <person name="Sanchez-Gracia A."/>
            <person name="Saranga D.J."/>
            <person name="Sato H."/>
            <person name="Schaeffer S.W."/>
            <person name="Schatz M.C."/>
            <person name="Schlenke T."/>
            <person name="Schwartz R."/>
            <person name="Segarra C."/>
            <person name="Singh R.S."/>
            <person name="Sirot L."/>
            <person name="Sirota M."/>
            <person name="Sisneros N.B."/>
            <person name="Smith C.D."/>
            <person name="Smith T.F."/>
            <person name="Spieth J."/>
            <person name="Stage D.E."/>
            <person name="Stark A."/>
            <person name="Stephan W."/>
            <person name="Strausberg R.L."/>
            <person name="Strempel S."/>
            <person name="Sturgill D."/>
            <person name="Sutton G."/>
            <person name="Sutton G.G."/>
            <person name="Tao W."/>
            <person name="Teichmann S."/>
            <person name="Tobari Y.N."/>
            <person name="Tomimura Y."/>
            <person name="Tsolas J.M."/>
            <person name="Valente V.L."/>
            <person name="Venter E."/>
            <person name="Venter J.C."/>
            <person name="Vicario S."/>
            <person name="Vieira F.G."/>
            <person name="Vilella A.J."/>
            <person name="Villasante A."/>
            <person name="Walenz B."/>
            <person name="Wang J."/>
            <person name="Wasserman M."/>
            <person name="Watts T."/>
            <person name="Wilson D."/>
            <person name="Wilson R.K."/>
            <person name="Wing R.A."/>
            <person name="Wolfner M.F."/>
            <person name="Wong A."/>
            <person name="Wong G.K."/>
            <person name="Wu C.I."/>
            <person name="Wu G."/>
            <person name="Yamamoto D."/>
            <person name="Yang H.P."/>
            <person name="Yang S.P."/>
            <person name="Yorke J.A."/>
            <person name="Yoshida K."/>
            <person name="Zdobnov E."/>
            <person name="Zhang P."/>
            <person name="Zhang Y."/>
            <person name="Zimin A.V."/>
            <person name="Baldwin J."/>
            <person name="Abdouelleil A."/>
            <person name="Abdulkadir J."/>
            <person name="Abebe A."/>
            <person name="Abera B."/>
            <person name="Abreu J."/>
            <person name="Acer S.C."/>
            <person name="Aftuck L."/>
            <person name="Alexander A."/>
            <person name="An P."/>
            <person name="Anderson E."/>
            <person name="Anderson S."/>
            <person name="Arachi H."/>
            <person name="Azer M."/>
            <person name="Bachantsang P."/>
            <person name="Barry A."/>
            <person name="Bayul T."/>
            <person name="Berlin A."/>
            <person name="Bessette D."/>
            <person name="Bloom T."/>
            <person name="Blye J."/>
            <person name="Boguslavskiy L."/>
            <person name="Bonnet C."/>
            <person name="Boukhgalter B."/>
            <person name="Bourzgui I."/>
            <person name="Brown A."/>
            <person name="Cahill P."/>
            <person name="Channer S."/>
            <person name="Cheshatsang Y."/>
            <person name="Chuda L."/>
            <person name="Citroen M."/>
            <person name="Collymore A."/>
            <person name="Cooke P."/>
            <person name="Costello M."/>
            <person name="D'Aco K."/>
            <person name="Daza R."/>
            <person name="De Haan G."/>
            <person name="DeGray S."/>
            <person name="DeMaso C."/>
            <person name="Dhargay N."/>
            <person name="Dooley K."/>
            <person name="Dooley E."/>
            <person name="Doricent M."/>
            <person name="Dorje P."/>
            <person name="Dorjee K."/>
            <person name="Dupes A."/>
            <person name="Elong R."/>
            <person name="Falk J."/>
            <person name="Farina A."/>
            <person name="Faro S."/>
            <person name="Ferguson D."/>
            <person name="Fisher S."/>
            <person name="Foley C.D."/>
            <person name="Franke A."/>
            <person name="Friedrich D."/>
            <person name="Gadbois L."/>
            <person name="Gearin G."/>
            <person name="Gearin C.R."/>
            <person name="Giannoukos G."/>
            <person name="Goode T."/>
            <person name="Graham J."/>
            <person name="Grandbois E."/>
            <person name="Grewal S."/>
            <person name="Gyaltsen K."/>
            <person name="Hafez N."/>
            <person name="Hagos B."/>
            <person name="Hall J."/>
            <person name="Henson C."/>
            <person name="Hollinger A."/>
            <person name="Honan T."/>
            <person name="Huard M.D."/>
            <person name="Hughes L."/>
            <person name="Hurhula B."/>
            <person name="Husby M.E."/>
            <person name="Kamat A."/>
            <person name="Kanga B."/>
            <person name="Kashin S."/>
            <person name="Khazanovich D."/>
            <person name="Kisner P."/>
            <person name="Lance K."/>
            <person name="Lara M."/>
            <person name="Lee W."/>
            <person name="Lennon N."/>
            <person name="Letendre F."/>
            <person name="LeVine R."/>
            <person name="Lipovsky A."/>
            <person name="Liu X."/>
            <person name="Liu J."/>
            <person name="Liu S."/>
            <person name="Lokyitsang T."/>
            <person name="Lokyitsang Y."/>
            <person name="Lubonja R."/>
            <person name="Lui A."/>
            <person name="MacDonald P."/>
            <person name="Magnisalis V."/>
            <person name="Maru K."/>
            <person name="Matthews C."/>
            <person name="McCusker W."/>
            <person name="McDonough S."/>
            <person name="Mehta T."/>
            <person name="Meldrim J."/>
            <person name="Meneus L."/>
            <person name="Mihai O."/>
            <person name="Mihalev A."/>
            <person name="Mihova T."/>
            <person name="Mittelman R."/>
            <person name="Mlenga V."/>
            <person name="Montmayeur A."/>
            <person name="Mulrain L."/>
            <person name="Navidi A."/>
            <person name="Naylor J."/>
            <person name="Negash T."/>
            <person name="Nguyen T."/>
            <person name="Nguyen N."/>
            <person name="Nicol R."/>
            <person name="Norbu C."/>
            <person name="Norbu N."/>
            <person name="Novod N."/>
            <person name="O'Neill B."/>
            <person name="Osman S."/>
            <person name="Markiewicz E."/>
            <person name="Oyono O.L."/>
            <person name="Patti C."/>
            <person name="Phunkhang P."/>
            <person name="Pierre F."/>
            <person name="Priest M."/>
            <person name="Raghuraman S."/>
            <person name="Rege F."/>
            <person name="Reyes R."/>
            <person name="Rise C."/>
            <person name="Rogov P."/>
            <person name="Ross K."/>
            <person name="Ryan E."/>
            <person name="Settipalli S."/>
            <person name="Shea T."/>
            <person name="Sherpa N."/>
            <person name="Shi L."/>
            <person name="Shih D."/>
            <person name="Sparrow T."/>
            <person name="Spaulding J."/>
            <person name="Stalker J."/>
            <person name="Stange-Thomann N."/>
            <person name="Stavropoulos S."/>
            <person name="Stone C."/>
            <person name="Strader C."/>
            <person name="Tesfaye S."/>
            <person name="Thomson T."/>
            <person name="Thoulutsang Y."/>
            <person name="Thoulutsang D."/>
            <person name="Topham K."/>
            <person name="Topping I."/>
            <person name="Tsamla T."/>
            <person name="Vassiliev H."/>
            <person name="Vo A."/>
            <person name="Wangchuk T."/>
            <person name="Wangdi T."/>
            <person name="Weiand M."/>
            <person name="Wilkinson J."/>
            <person name="Wilson A."/>
            <person name="Yadav S."/>
            <person name="Young G."/>
            <person name="Yu Q."/>
            <person name="Zembek L."/>
            <person name="Zhong D."/>
            <person name="Zimmer A."/>
            <person name="Zwirko Z."/>
            <person name="Jaffe D.B."/>
            <person name="Alvarez P."/>
            <person name="Brockman W."/>
            <person name="Butler J."/>
            <person name="Chin C."/>
            <person name="Gnerre S."/>
            <person name="Grabherr M."/>
            <person name="Kleber M."/>
            <person name="Mauceli E."/>
            <person name="MacCallum I."/>
        </authorList>
    </citation>
    <scope>NUCLEOTIDE SEQUENCE [LARGE SCALE GENOMIC DNA]</scope>
    <source>
        <strain evidence="3">Tucson 14030-0811.24</strain>
    </source>
</reference>
<protein>
    <submittedName>
        <fullName evidence="2">Uncharacterized protein</fullName>
    </submittedName>
</protein>
<keyword evidence="3" id="KW-1185">Reference proteome</keyword>